<evidence type="ECO:0000313" key="2">
    <source>
        <dbReference type="Proteomes" id="UP000189761"/>
    </source>
</evidence>
<proteinExistence type="predicted"/>
<dbReference type="InterPro" id="IPR053028">
    <property type="entry name" value="Spo0E-like_phosphatase"/>
</dbReference>
<organism evidence="1 2">
    <name type="scientific">Heyndrickxia oleronia</name>
    <dbReference type="NCBI Taxonomy" id="38875"/>
    <lineage>
        <taxon>Bacteria</taxon>
        <taxon>Bacillati</taxon>
        <taxon>Bacillota</taxon>
        <taxon>Bacilli</taxon>
        <taxon>Bacillales</taxon>
        <taxon>Bacillaceae</taxon>
        <taxon>Heyndrickxia</taxon>
    </lineage>
</organism>
<dbReference type="GO" id="GO:0046983">
    <property type="term" value="F:protein dimerization activity"/>
    <property type="evidence" value="ECO:0007669"/>
    <property type="project" value="InterPro"/>
</dbReference>
<name>A0A8E2I2H3_9BACI</name>
<evidence type="ECO:0008006" key="3">
    <source>
        <dbReference type="Google" id="ProtNLM"/>
    </source>
</evidence>
<dbReference type="PANTHER" id="PTHR41263:SF1">
    <property type="entry name" value="ASPARTYL-PHOSPHATE PHOSPHATASE YISI"/>
    <property type="match status" value="1"/>
</dbReference>
<reference evidence="1 2" key="1">
    <citation type="submission" date="2017-01" db="EMBL/GenBank/DDBJ databases">
        <title>Draft genome sequence of Bacillus oleronius.</title>
        <authorList>
            <person name="Allam M."/>
        </authorList>
    </citation>
    <scope>NUCLEOTIDE SEQUENCE [LARGE SCALE GENOMIC DNA]</scope>
    <source>
        <strain evidence="1 2">DSM 9356</strain>
    </source>
</reference>
<dbReference type="InterPro" id="IPR037208">
    <property type="entry name" value="Spo0E-like_sf"/>
</dbReference>
<dbReference type="Gene3D" id="4.10.280.10">
    <property type="entry name" value="Helix-loop-helix DNA-binding domain"/>
    <property type="match status" value="1"/>
</dbReference>
<keyword evidence="2" id="KW-1185">Reference proteome</keyword>
<gene>
    <name evidence="1" type="ORF">BWZ43_25680</name>
</gene>
<dbReference type="PANTHER" id="PTHR41263">
    <property type="entry name" value="ASPARTYL-PHOSPHATE PHOSPHATASE YISI"/>
    <property type="match status" value="1"/>
</dbReference>
<dbReference type="Proteomes" id="UP000189761">
    <property type="component" value="Unassembled WGS sequence"/>
</dbReference>
<dbReference type="InterPro" id="IPR018540">
    <property type="entry name" value="Spo0E-like"/>
</dbReference>
<protein>
    <recommendedName>
        <fullName evidence="3">Spo0E like sporulation regulatory protein</fullName>
    </recommendedName>
</protein>
<dbReference type="SUPFAM" id="SSF140500">
    <property type="entry name" value="BAS1536-like"/>
    <property type="match status" value="1"/>
</dbReference>
<dbReference type="InterPro" id="IPR036638">
    <property type="entry name" value="HLH_DNA-bd_sf"/>
</dbReference>
<dbReference type="AlphaFoldDB" id="A0A8E2I2H3"/>
<dbReference type="EMBL" id="MTLA01000567">
    <property type="protein sequence ID" value="OOP61751.1"/>
    <property type="molecule type" value="Genomic_DNA"/>
</dbReference>
<evidence type="ECO:0000313" key="1">
    <source>
        <dbReference type="EMBL" id="OOP61751.1"/>
    </source>
</evidence>
<dbReference type="Pfam" id="PF09388">
    <property type="entry name" value="SpoOE-like"/>
    <property type="match status" value="1"/>
</dbReference>
<accession>A0A8E2I2H3</accession>
<comment type="caution">
    <text evidence="1">The sequence shown here is derived from an EMBL/GenBank/DDBJ whole genome shotgun (WGS) entry which is preliminary data.</text>
</comment>
<dbReference type="GO" id="GO:0043937">
    <property type="term" value="P:regulation of sporulation"/>
    <property type="evidence" value="ECO:0007669"/>
    <property type="project" value="InterPro"/>
</dbReference>
<sequence length="61" mass="7220">MITVTNNLEKRELSNRIDHLRENLITVGTQKGLNHPETIQKSQELDTLILKYQFLMIRKDK</sequence>